<proteinExistence type="predicted"/>
<sequence length="86" mass="8803">KSSSRSSSTSVGVGVGIGRLDTFVPISGAVKEPPAGVKKAMKVLKDDSLLQQGYLGLVKEKGKWGIVGTNGQVVLAPAYKSLDASS</sequence>
<organism evidence="1">
    <name type="scientific">human gut metagenome</name>
    <dbReference type="NCBI Taxonomy" id="408170"/>
    <lineage>
        <taxon>unclassified sequences</taxon>
        <taxon>metagenomes</taxon>
        <taxon>organismal metagenomes</taxon>
    </lineage>
</organism>
<feature type="non-terminal residue" evidence="1">
    <location>
        <position position="86"/>
    </location>
</feature>
<comment type="caution">
    <text evidence="1">The sequence shown here is derived from an EMBL/GenBank/DDBJ whole genome shotgun (WGS) entry which is preliminary data.</text>
</comment>
<feature type="non-terminal residue" evidence="1">
    <location>
        <position position="1"/>
    </location>
</feature>
<evidence type="ECO:0008006" key="2">
    <source>
        <dbReference type="Google" id="ProtNLM"/>
    </source>
</evidence>
<gene>
    <name evidence="1" type="ORF">Q604_UNBC01620G0001</name>
</gene>
<dbReference type="EMBL" id="AZMM01001620">
    <property type="protein sequence ID" value="ETJ44362.1"/>
    <property type="molecule type" value="Genomic_DNA"/>
</dbReference>
<accession>W1YPH5</accession>
<protein>
    <recommendedName>
        <fullName evidence="2">WG repeat-containing protein</fullName>
    </recommendedName>
</protein>
<evidence type="ECO:0000313" key="1">
    <source>
        <dbReference type="EMBL" id="ETJ44362.1"/>
    </source>
</evidence>
<dbReference type="AlphaFoldDB" id="W1YPH5"/>
<reference evidence="1" key="1">
    <citation type="submission" date="2013-12" db="EMBL/GenBank/DDBJ databases">
        <title>A Varibaculum cambriense genome reconstructed from a premature infant gut community with otherwise low bacterial novelty that shifts toward anaerobic metabolism during the third week of life.</title>
        <authorList>
            <person name="Brown C.T."/>
            <person name="Sharon I."/>
            <person name="Thomas B.C."/>
            <person name="Castelle C.J."/>
            <person name="Morowitz M.J."/>
            <person name="Banfield J.F."/>
        </authorList>
    </citation>
    <scope>NUCLEOTIDE SEQUENCE</scope>
</reference>
<name>W1YPH5_9ZZZZ</name>